<evidence type="ECO:0000313" key="2">
    <source>
        <dbReference type="EMBL" id="TYC61362.1"/>
    </source>
</evidence>
<keyword evidence="1" id="KW-0732">Signal</keyword>
<dbReference type="OrthoDB" id="6117634at2"/>
<name>A0A6C2D6U2_9RHOO</name>
<feature type="chain" id="PRO_5025677682" description="Transglutaminase domain-containing protein" evidence="1">
    <location>
        <begin position="19"/>
        <end position="187"/>
    </location>
</feature>
<protein>
    <recommendedName>
        <fullName evidence="4">Transglutaminase domain-containing protein</fullName>
    </recommendedName>
</protein>
<dbReference type="AlphaFoldDB" id="A0A6C2D6U2"/>
<keyword evidence="3" id="KW-1185">Reference proteome</keyword>
<dbReference type="Proteomes" id="UP000389128">
    <property type="component" value="Unassembled WGS sequence"/>
</dbReference>
<comment type="caution">
    <text evidence="2">The sequence shown here is derived from an EMBL/GenBank/DDBJ whole genome shotgun (WGS) entry which is preliminary data.</text>
</comment>
<feature type="signal peptide" evidence="1">
    <location>
        <begin position="1"/>
        <end position="18"/>
    </location>
</feature>
<dbReference type="RefSeq" id="WP_148577896.1">
    <property type="nucleotide sequence ID" value="NZ_SDKK01000003.1"/>
</dbReference>
<evidence type="ECO:0000256" key="1">
    <source>
        <dbReference type="SAM" id="SignalP"/>
    </source>
</evidence>
<proteinExistence type="predicted"/>
<gene>
    <name evidence="2" type="ORF">ETQ85_04715</name>
</gene>
<sequence>MGRRLVLCLMLWAGSALADERVAICFNYGCLSEATVALSEERLAEIRERLMLADSALAERAILALVLGQLYRWAGEQSPISADRPGDFLDDEAYGRMDCIDHAESTTRLLTMLEARGYLRFHVVAPISRRVRWLVAQHFSAVIRERNDEAPDTGARFVVDTWFGEHGDPAVVLPLEDWLDGEGPNVS</sequence>
<evidence type="ECO:0008006" key="4">
    <source>
        <dbReference type="Google" id="ProtNLM"/>
    </source>
</evidence>
<dbReference type="EMBL" id="SDKK01000003">
    <property type="protein sequence ID" value="TYC61362.1"/>
    <property type="molecule type" value="Genomic_DNA"/>
</dbReference>
<accession>A0A6C2D6U2</accession>
<evidence type="ECO:0000313" key="3">
    <source>
        <dbReference type="Proteomes" id="UP000389128"/>
    </source>
</evidence>
<reference evidence="2 3" key="1">
    <citation type="submission" date="2019-01" db="EMBL/GenBank/DDBJ databases">
        <title>Zoogloea oleivorans genome sequencing and assembly.</title>
        <authorList>
            <person name="Tancsics A."/>
            <person name="Farkas M."/>
            <person name="Kriszt B."/>
            <person name="Maroti G."/>
            <person name="Horvath B."/>
        </authorList>
    </citation>
    <scope>NUCLEOTIDE SEQUENCE [LARGE SCALE GENOMIC DNA]</scope>
    <source>
        <strain evidence="2 3">Buc</strain>
    </source>
</reference>
<organism evidence="2 3">
    <name type="scientific">Zoogloea oleivorans</name>
    <dbReference type="NCBI Taxonomy" id="1552750"/>
    <lineage>
        <taxon>Bacteria</taxon>
        <taxon>Pseudomonadati</taxon>
        <taxon>Pseudomonadota</taxon>
        <taxon>Betaproteobacteria</taxon>
        <taxon>Rhodocyclales</taxon>
        <taxon>Zoogloeaceae</taxon>
        <taxon>Zoogloea</taxon>
    </lineage>
</organism>